<dbReference type="Gene3D" id="3.30.450.20">
    <property type="entry name" value="PAS domain"/>
    <property type="match status" value="1"/>
</dbReference>
<evidence type="ECO:0000259" key="7">
    <source>
        <dbReference type="Pfam" id="PF02743"/>
    </source>
</evidence>
<feature type="non-terminal residue" evidence="8">
    <location>
        <position position="264"/>
    </location>
</feature>
<dbReference type="CDD" id="cd12912">
    <property type="entry name" value="PDC2_MCP_like"/>
    <property type="match status" value="1"/>
</dbReference>
<feature type="transmembrane region" description="Helical" evidence="6">
    <location>
        <begin position="211"/>
        <end position="231"/>
    </location>
</feature>
<evidence type="ECO:0000313" key="9">
    <source>
        <dbReference type="Proteomes" id="UP000243494"/>
    </source>
</evidence>
<sequence length="264" mass="28593">TGIIKEISDPKISKEEKQSIITRQEKLYGVVLGQIIDVNGKDLFSGKDYSGRDYFKASMAGKAYLGSPVLSKVTGQLTLVVSAPIWENGVQGSKIAGIVTFDLDKDFLNDIVKNIKISENSYSYLIDNEGTTIADEDASLVGVENTIKQSETDKSLLPFAEVDKKLVEGKKGCSDVEINGEDCVLGYAPVENSNGWGVGVMVNKGDFLGEMYISIIITIILAVVFTILSFISAKKFSNKIGNPLKGCSERLKKLAEGDLNSETT</sequence>
<dbReference type="RefSeq" id="WP_199533680.1">
    <property type="nucleotide sequence ID" value="NZ_NOJZ02000095.1"/>
</dbReference>
<feature type="domain" description="Cache" evidence="7">
    <location>
        <begin position="16"/>
        <end position="200"/>
    </location>
</feature>
<keyword evidence="2" id="KW-1003">Cell membrane</keyword>
<accession>A0A371IPH3</accession>
<dbReference type="Proteomes" id="UP000243494">
    <property type="component" value="Unassembled WGS sequence"/>
</dbReference>
<evidence type="ECO:0000256" key="6">
    <source>
        <dbReference type="SAM" id="Phobius"/>
    </source>
</evidence>
<reference evidence="8 9" key="1">
    <citation type="journal article" date="2017" name="Genome Announc.">
        <title>Draft Genome Sequence of Romboutsia maritimum sp. nov. Strain CCRI-22766(T), Isolated from Coastal Estuarine Mud.</title>
        <authorList>
            <person name="Maheux A.F."/>
            <person name="Boudreau D.K."/>
            <person name="Berube E."/>
            <person name="Boissinot M."/>
            <person name="Raymond F."/>
            <person name="Brodeur S."/>
            <person name="Corbeil J."/>
            <person name="Brightwell G."/>
            <person name="Broda D."/>
            <person name="Omar R.F."/>
            <person name="Bergeron M.G."/>
        </authorList>
    </citation>
    <scope>NUCLEOTIDE SEQUENCE [LARGE SCALE GENOMIC DNA]</scope>
    <source>
        <strain evidence="8 9">CCRI-22766</strain>
    </source>
</reference>
<gene>
    <name evidence="8" type="ORF">CHF27_013995</name>
</gene>
<evidence type="ECO:0000256" key="1">
    <source>
        <dbReference type="ARBA" id="ARBA00004651"/>
    </source>
</evidence>
<dbReference type="GO" id="GO:0005886">
    <property type="term" value="C:plasma membrane"/>
    <property type="evidence" value="ECO:0007669"/>
    <property type="project" value="UniProtKB-SubCell"/>
</dbReference>
<evidence type="ECO:0000313" key="8">
    <source>
        <dbReference type="EMBL" id="RDY22378.1"/>
    </source>
</evidence>
<comment type="subcellular location">
    <subcellularLocation>
        <location evidence="1">Cell membrane</location>
        <topology evidence="1">Multi-pass membrane protein</topology>
    </subcellularLocation>
</comment>
<keyword evidence="9" id="KW-1185">Reference proteome</keyword>
<dbReference type="SUPFAM" id="SSF103190">
    <property type="entry name" value="Sensory domain-like"/>
    <property type="match status" value="1"/>
</dbReference>
<dbReference type="Pfam" id="PF02743">
    <property type="entry name" value="dCache_1"/>
    <property type="match status" value="1"/>
</dbReference>
<keyword evidence="3 6" id="KW-0812">Transmembrane</keyword>
<proteinExistence type="predicted"/>
<evidence type="ECO:0000256" key="3">
    <source>
        <dbReference type="ARBA" id="ARBA00022692"/>
    </source>
</evidence>
<dbReference type="InterPro" id="IPR029151">
    <property type="entry name" value="Sensor-like_sf"/>
</dbReference>
<feature type="non-terminal residue" evidence="8">
    <location>
        <position position="1"/>
    </location>
</feature>
<dbReference type="AlphaFoldDB" id="A0A371IPH3"/>
<dbReference type="InterPro" id="IPR033479">
    <property type="entry name" value="dCache_1"/>
</dbReference>
<name>A0A371IPH3_9FIRM</name>
<organism evidence="8 9">
    <name type="scientific">Romboutsia maritimum</name>
    <dbReference type="NCBI Taxonomy" id="2020948"/>
    <lineage>
        <taxon>Bacteria</taxon>
        <taxon>Bacillati</taxon>
        <taxon>Bacillota</taxon>
        <taxon>Clostridia</taxon>
        <taxon>Peptostreptococcales</taxon>
        <taxon>Peptostreptococcaceae</taxon>
        <taxon>Romboutsia</taxon>
    </lineage>
</organism>
<keyword evidence="4 6" id="KW-1133">Transmembrane helix</keyword>
<evidence type="ECO:0000256" key="2">
    <source>
        <dbReference type="ARBA" id="ARBA00022475"/>
    </source>
</evidence>
<protein>
    <submittedName>
        <fullName evidence="8">Methyl-accepting chemotaxis protein</fullName>
    </submittedName>
</protein>
<evidence type="ECO:0000256" key="4">
    <source>
        <dbReference type="ARBA" id="ARBA00022989"/>
    </source>
</evidence>
<dbReference type="EMBL" id="NOJZ02000095">
    <property type="protein sequence ID" value="RDY22378.1"/>
    <property type="molecule type" value="Genomic_DNA"/>
</dbReference>
<evidence type="ECO:0000256" key="5">
    <source>
        <dbReference type="ARBA" id="ARBA00023136"/>
    </source>
</evidence>
<keyword evidence="5 6" id="KW-0472">Membrane</keyword>
<dbReference type="CDD" id="cd12914">
    <property type="entry name" value="PDC1_DGC_like"/>
    <property type="match status" value="1"/>
</dbReference>
<comment type="caution">
    <text evidence="8">The sequence shown here is derived from an EMBL/GenBank/DDBJ whole genome shotgun (WGS) entry which is preliminary data.</text>
</comment>